<dbReference type="GO" id="GO:0003676">
    <property type="term" value="F:nucleic acid binding"/>
    <property type="evidence" value="ECO:0007669"/>
    <property type="project" value="InterPro"/>
</dbReference>
<dbReference type="AlphaFoldDB" id="A0A6J6GTK7"/>
<evidence type="ECO:0000313" key="4">
    <source>
        <dbReference type="EMBL" id="CAB4602255.1"/>
    </source>
</evidence>
<evidence type="ECO:0000256" key="2">
    <source>
        <dbReference type="SAM" id="MobiDB-lite"/>
    </source>
</evidence>
<organism evidence="4">
    <name type="scientific">freshwater metagenome</name>
    <dbReference type="NCBI Taxonomy" id="449393"/>
    <lineage>
        <taxon>unclassified sequences</taxon>
        <taxon>metagenomes</taxon>
        <taxon>ecological metagenomes</taxon>
    </lineage>
</organism>
<reference evidence="4" key="1">
    <citation type="submission" date="2020-05" db="EMBL/GenBank/DDBJ databases">
        <authorList>
            <person name="Chiriac C."/>
            <person name="Salcher M."/>
            <person name="Ghai R."/>
            <person name="Kavagutti S V."/>
        </authorList>
    </citation>
    <scope>NUCLEOTIDE SEQUENCE</scope>
</reference>
<dbReference type="PANTHER" id="PTHR35004:SF8">
    <property type="entry name" value="TRANSPOSASE RV3428C-RELATED"/>
    <property type="match status" value="1"/>
</dbReference>
<dbReference type="Gene3D" id="3.30.420.10">
    <property type="entry name" value="Ribonuclease H-like superfamily/Ribonuclease H"/>
    <property type="match status" value="1"/>
</dbReference>
<protein>
    <submittedName>
        <fullName evidence="4">Unannotated protein</fullName>
    </submittedName>
</protein>
<dbReference type="Pfam" id="PF22483">
    <property type="entry name" value="Mu-transpos_C_2"/>
    <property type="match status" value="1"/>
</dbReference>
<gene>
    <name evidence="4" type="ORF">UFOPK1493_04403</name>
</gene>
<evidence type="ECO:0000256" key="1">
    <source>
        <dbReference type="ARBA" id="ARBA00009277"/>
    </source>
</evidence>
<dbReference type="NCBIfam" id="NF033546">
    <property type="entry name" value="transpos_IS21"/>
    <property type="match status" value="1"/>
</dbReference>
<dbReference type="PANTHER" id="PTHR35004">
    <property type="entry name" value="TRANSPOSASE RV3428C-RELATED"/>
    <property type="match status" value="1"/>
</dbReference>
<comment type="similarity">
    <text evidence="1">Belongs to the transposase IS21/IS408/IS1162 family.</text>
</comment>
<proteinExistence type="inferred from homology"/>
<name>A0A6J6GTK7_9ZZZZ</name>
<dbReference type="GO" id="GO:0015074">
    <property type="term" value="P:DNA integration"/>
    <property type="evidence" value="ECO:0007669"/>
    <property type="project" value="InterPro"/>
</dbReference>
<evidence type="ECO:0000259" key="3">
    <source>
        <dbReference type="PROSITE" id="PS50994"/>
    </source>
</evidence>
<dbReference type="SUPFAM" id="SSF53098">
    <property type="entry name" value="Ribonuclease H-like"/>
    <property type="match status" value="1"/>
</dbReference>
<dbReference type="InterPro" id="IPR054353">
    <property type="entry name" value="IstA-like_C"/>
</dbReference>
<accession>A0A6J6GTK7</accession>
<dbReference type="InterPro" id="IPR001584">
    <property type="entry name" value="Integrase_cat-core"/>
</dbReference>
<feature type="region of interest" description="Disordered" evidence="2">
    <location>
        <begin position="481"/>
        <end position="516"/>
    </location>
</feature>
<feature type="domain" description="Integrase catalytic" evidence="3">
    <location>
        <begin position="136"/>
        <end position="312"/>
    </location>
</feature>
<dbReference type="InterPro" id="IPR036397">
    <property type="entry name" value="RNaseH_sf"/>
</dbReference>
<dbReference type="PROSITE" id="PS50994">
    <property type="entry name" value="INTEGRASE"/>
    <property type="match status" value="1"/>
</dbReference>
<sequence>MFEVREVLRLWLGGEGLRAVARLSRVDRKTVRRYVDAAIEAGVTVDGGVVQLTDEVLGRVVEIVRPHRTDGHGHAWAALDAKRDKVEEWVTAGVAGVKICELLARDGVVVPERTVQRFVATEFGPRRGQGATVRVADGEPGHELQIDFARLGLLDDPVTGRRRVCHALIFTAVFSRHMFVWLSFTQTTDTVIAGCEAAWRFFGGVFKVLIPDNLTPVVTKADGIEPRLNEAFVEYAQSRGFVIDPARVRTPTDKPRVERMVQFVRSSFWAGETFRDLADAQAKVEAWCAGRAGMRVHGTTQCRPVEHFRLEEQPQLLPAPVEHYDVPIYATCRVHRDHHIEIAKALYSIPGNLLGARVQVRADRKLVRVFHRSQLIKVHPRKQPGHRSTDPTDLPSEQTTYALRDIAHLQKMAASHGEAIGVYATAVLDTPLPWTKMRQVYALLGLVKKWGPDKVESACKRALDAEAINVGLIGRMLERATENTEQEPSPAPPTTTRFARDPGEFTTDAAKARRSA</sequence>
<dbReference type="EMBL" id="CAEZSR010000343">
    <property type="protein sequence ID" value="CAB4602255.1"/>
    <property type="molecule type" value="Genomic_DNA"/>
</dbReference>
<dbReference type="InterPro" id="IPR012337">
    <property type="entry name" value="RNaseH-like_sf"/>
</dbReference>